<protein>
    <recommendedName>
        <fullName evidence="2">YTH domain-containing protein</fullName>
    </recommendedName>
</protein>
<feature type="compositionally biased region" description="Polar residues" evidence="1">
    <location>
        <begin position="36"/>
        <end position="51"/>
    </location>
</feature>
<evidence type="ECO:0000259" key="2">
    <source>
        <dbReference type="PROSITE" id="PS50882"/>
    </source>
</evidence>
<dbReference type="InterPro" id="IPR007275">
    <property type="entry name" value="YTH_domain"/>
</dbReference>
<dbReference type="OMA" id="HESFIME"/>
<evidence type="ECO:0000313" key="3">
    <source>
        <dbReference type="EMBL" id="EIE83345.1"/>
    </source>
</evidence>
<dbReference type="Pfam" id="PF04146">
    <property type="entry name" value="YTH"/>
    <property type="match status" value="1"/>
</dbReference>
<dbReference type="OrthoDB" id="306690at2759"/>
<accession>I1C4G5</accession>
<dbReference type="AlphaFoldDB" id="I1C4G5"/>
<dbReference type="GeneID" id="93615021"/>
<feature type="compositionally biased region" description="Polar residues" evidence="1">
    <location>
        <begin position="382"/>
        <end position="395"/>
    </location>
</feature>
<feature type="region of interest" description="Disordered" evidence="1">
    <location>
        <begin position="382"/>
        <end position="405"/>
    </location>
</feature>
<sequence>MDEDLQVSNNDYEQKEILIHDSHDDLSLSPSSLKHNNLSSNGSASSRYSQTTSHTYVNPYTEDNDAFIELHSFDFIQRMMKEVTEALVIASCENCRYRDYLSSSVPSESDFELFEYHYCSPLSSSMPVTHISYEAAEVEEHESMCNNHMEDDPNNSYDPMYSKSSDISYVNQTQVTNEKGDQNSDDEDWLAWKELADEHYGSLETHESLSEASESSYNEASNLDVNPLEVPYSIYYSSSYLGQSYGNNPYYGVVTNPCVTQTIPQSFYSMPFVMKVVGIAQKARYIQFKHHTSVAFVFYATMHDMMLATYQFNGQIFLGERINCLPNDLGMPIFNYAYPCYQFNNYNYAIEMSYSESSARCSAKEDTCTTVVGSSIAEDQLSEMNKSSNGQTSIADDTKNEQAAKENKLVPKENEIRKMVKTINTSNDQLCKPTTNTKYIVIKSWNSEDIEFSKSTGYWSLKERQVDLMNSYFYSNSTVYLIFKLKGSSCFCGYAKMTSTVKSIHDVSLKGTPFAKDKEHFQTSKKVKIQVLVVYG</sequence>
<name>I1C4G5_RHIO9</name>
<keyword evidence="4" id="KW-1185">Reference proteome</keyword>
<reference evidence="3 4" key="1">
    <citation type="journal article" date="2009" name="PLoS Genet.">
        <title>Genomic analysis of the basal lineage fungus Rhizopus oryzae reveals a whole-genome duplication.</title>
        <authorList>
            <person name="Ma L.-J."/>
            <person name="Ibrahim A.S."/>
            <person name="Skory C."/>
            <person name="Grabherr M.G."/>
            <person name="Burger G."/>
            <person name="Butler M."/>
            <person name="Elias M."/>
            <person name="Idnurm A."/>
            <person name="Lang B.F."/>
            <person name="Sone T."/>
            <person name="Abe A."/>
            <person name="Calvo S.E."/>
            <person name="Corrochano L.M."/>
            <person name="Engels R."/>
            <person name="Fu J."/>
            <person name="Hansberg W."/>
            <person name="Kim J.-M."/>
            <person name="Kodira C.D."/>
            <person name="Koehrsen M.J."/>
            <person name="Liu B."/>
            <person name="Miranda-Saavedra D."/>
            <person name="O'Leary S."/>
            <person name="Ortiz-Castellanos L."/>
            <person name="Poulter R."/>
            <person name="Rodriguez-Romero J."/>
            <person name="Ruiz-Herrera J."/>
            <person name="Shen Y.-Q."/>
            <person name="Zeng Q."/>
            <person name="Galagan J."/>
            <person name="Birren B.W."/>
            <person name="Cuomo C.A."/>
            <person name="Wickes B.L."/>
        </authorList>
    </citation>
    <scope>NUCLEOTIDE SEQUENCE [LARGE SCALE GENOMIC DNA]</scope>
    <source>
        <strain evidence="4">RA 99-880 / ATCC MYA-4621 / FGSC 9543 / NRRL 43880</strain>
    </source>
</reference>
<feature type="compositionally biased region" description="Basic and acidic residues" evidence="1">
    <location>
        <begin position="396"/>
        <end position="405"/>
    </location>
</feature>
<dbReference type="InParanoid" id="I1C4G5"/>
<dbReference type="GO" id="GO:0003723">
    <property type="term" value="F:RNA binding"/>
    <property type="evidence" value="ECO:0007669"/>
    <property type="project" value="InterPro"/>
</dbReference>
<feature type="region of interest" description="Disordered" evidence="1">
    <location>
        <begin position="30"/>
        <end position="51"/>
    </location>
</feature>
<dbReference type="PROSITE" id="PS50882">
    <property type="entry name" value="YTH"/>
    <property type="match status" value="1"/>
</dbReference>
<feature type="domain" description="YTH" evidence="2">
    <location>
        <begin position="437"/>
        <end position="536"/>
    </location>
</feature>
<dbReference type="InterPro" id="IPR045168">
    <property type="entry name" value="YTH_prot"/>
</dbReference>
<evidence type="ECO:0000256" key="1">
    <source>
        <dbReference type="SAM" id="MobiDB-lite"/>
    </source>
</evidence>
<dbReference type="CDD" id="cd21134">
    <property type="entry name" value="YTH"/>
    <property type="match status" value="1"/>
</dbReference>
<evidence type="ECO:0000313" key="4">
    <source>
        <dbReference type="Proteomes" id="UP000009138"/>
    </source>
</evidence>
<dbReference type="Proteomes" id="UP000009138">
    <property type="component" value="Unassembled WGS sequence"/>
</dbReference>
<dbReference type="Gene3D" id="3.10.590.10">
    <property type="entry name" value="ph1033 like domains"/>
    <property type="match status" value="1"/>
</dbReference>
<dbReference type="RefSeq" id="XP_067518741.1">
    <property type="nucleotide sequence ID" value="XM_067662640.1"/>
</dbReference>
<dbReference type="VEuPathDB" id="FungiDB:RO3G_08050"/>
<dbReference type="EMBL" id="CH476737">
    <property type="protein sequence ID" value="EIE83345.1"/>
    <property type="molecule type" value="Genomic_DNA"/>
</dbReference>
<dbReference type="PANTHER" id="PTHR12357">
    <property type="entry name" value="YTH YT521-B HOMOLOGY DOMAIN-CONTAINING"/>
    <property type="match status" value="1"/>
</dbReference>
<proteinExistence type="predicted"/>
<dbReference type="STRING" id="246409.I1C4G5"/>
<gene>
    <name evidence="3" type="ORF">RO3G_08050</name>
</gene>
<organism evidence="3 4">
    <name type="scientific">Rhizopus delemar (strain RA 99-880 / ATCC MYA-4621 / FGSC 9543 / NRRL 43880)</name>
    <name type="common">Mucormycosis agent</name>
    <name type="synonym">Rhizopus arrhizus var. delemar</name>
    <dbReference type="NCBI Taxonomy" id="246409"/>
    <lineage>
        <taxon>Eukaryota</taxon>
        <taxon>Fungi</taxon>
        <taxon>Fungi incertae sedis</taxon>
        <taxon>Mucoromycota</taxon>
        <taxon>Mucoromycotina</taxon>
        <taxon>Mucoromycetes</taxon>
        <taxon>Mucorales</taxon>
        <taxon>Mucorineae</taxon>
        <taxon>Rhizopodaceae</taxon>
        <taxon>Rhizopus</taxon>
    </lineage>
</organism>